<evidence type="ECO:0000256" key="1">
    <source>
        <dbReference type="SAM" id="SignalP"/>
    </source>
</evidence>
<dbReference type="Proteomes" id="UP000295357">
    <property type="component" value="Unassembled WGS sequence"/>
</dbReference>
<keyword evidence="3" id="KW-1185">Reference proteome</keyword>
<organism evidence="2 3">
    <name type="scientific">Roseateles asaccharophilus</name>
    <dbReference type="NCBI Taxonomy" id="582607"/>
    <lineage>
        <taxon>Bacteria</taxon>
        <taxon>Pseudomonadati</taxon>
        <taxon>Pseudomonadota</taxon>
        <taxon>Betaproteobacteria</taxon>
        <taxon>Burkholderiales</taxon>
        <taxon>Sphaerotilaceae</taxon>
        <taxon>Roseateles</taxon>
    </lineage>
</organism>
<dbReference type="OrthoDB" id="8686772at2"/>
<dbReference type="Pfam" id="PF04450">
    <property type="entry name" value="BSP"/>
    <property type="match status" value="1"/>
</dbReference>
<dbReference type="InterPro" id="IPR007541">
    <property type="entry name" value="Uncharacterised_BSP"/>
</dbReference>
<gene>
    <name evidence="2" type="ORF">DFR39_10636</name>
</gene>
<evidence type="ECO:0000313" key="3">
    <source>
        <dbReference type="Proteomes" id="UP000295357"/>
    </source>
</evidence>
<reference evidence="2 3" key="1">
    <citation type="submission" date="2019-03" db="EMBL/GenBank/DDBJ databases">
        <title>Genomic Encyclopedia of Type Strains, Phase IV (KMG-IV): sequencing the most valuable type-strain genomes for metagenomic binning, comparative biology and taxonomic classification.</title>
        <authorList>
            <person name="Goeker M."/>
        </authorList>
    </citation>
    <scope>NUCLEOTIDE SEQUENCE [LARGE SCALE GENOMIC DNA]</scope>
    <source>
        <strain evidence="2 3">DSM 25082</strain>
    </source>
</reference>
<dbReference type="PANTHER" id="PTHR33321:SF12">
    <property type="entry name" value="PLANT BASIC SECRETORY PROTEIN (BSP) FAMILY PROTEIN"/>
    <property type="match status" value="1"/>
</dbReference>
<dbReference type="AlphaFoldDB" id="A0A4R6N1A7"/>
<evidence type="ECO:0000313" key="2">
    <source>
        <dbReference type="EMBL" id="TDP07776.1"/>
    </source>
</evidence>
<comment type="caution">
    <text evidence="2">The sequence shown here is derived from an EMBL/GenBank/DDBJ whole genome shotgun (WGS) entry which is preliminary data.</text>
</comment>
<dbReference type="RefSeq" id="WP_133604067.1">
    <property type="nucleotide sequence ID" value="NZ_JAUFPJ010000007.1"/>
</dbReference>
<accession>A0A4R6N1A7</accession>
<feature type="signal peptide" evidence="1">
    <location>
        <begin position="1"/>
        <end position="22"/>
    </location>
</feature>
<proteinExistence type="predicted"/>
<dbReference type="EMBL" id="SNXE01000006">
    <property type="protein sequence ID" value="TDP07776.1"/>
    <property type="molecule type" value="Genomic_DNA"/>
</dbReference>
<sequence length="261" mass="28673">MPITPSARIAALVLAAALGACASPTQHDEAWTRVASPTLDYRPDASPGAKAFAALVPDPQAYLHDIARKVARTLYKNPADVPAFSTLELRIERWENEPKGIAWKAGEPPRITVNVNAYYLEKYAADGGNVAEEVRGILFHEMTHAYQHYTGMAPQAIEGVADLVRYKAGYQPPRHRKTGGSFKDGYKTTSFFFAWLEEHKGFRDFGICFNASASPNGPASGQVTPWSWEAATAACTAGGRIDELWSEYQVWVAQNPSQTQR</sequence>
<name>A0A4R6N1A7_9BURK</name>
<feature type="chain" id="PRO_5020900172" evidence="1">
    <location>
        <begin position="23"/>
        <end position="261"/>
    </location>
</feature>
<keyword evidence="1" id="KW-0732">Signal</keyword>
<protein>
    <submittedName>
        <fullName evidence="2">Basic secretory peptidase family protein</fullName>
    </submittedName>
</protein>
<dbReference type="PANTHER" id="PTHR33321">
    <property type="match status" value="1"/>
</dbReference>